<evidence type="ECO:0000256" key="1">
    <source>
        <dbReference type="ARBA" id="ARBA00022448"/>
    </source>
</evidence>
<evidence type="ECO:0000256" key="2">
    <source>
        <dbReference type="ARBA" id="ARBA00022604"/>
    </source>
</evidence>
<comment type="caution">
    <text evidence="4">The sequence shown here is derived from an EMBL/GenBank/DDBJ whole genome shotgun (WGS) entry which is preliminary data.</text>
</comment>
<dbReference type="Pfam" id="PF05266">
    <property type="entry name" value="DUF724"/>
    <property type="match status" value="1"/>
</dbReference>
<keyword evidence="2" id="KW-0341">Growth regulation</keyword>
<dbReference type="EMBL" id="JAUESC010000381">
    <property type="protein sequence ID" value="KAK0589431.1"/>
    <property type="molecule type" value="Genomic_DNA"/>
</dbReference>
<dbReference type="PANTHER" id="PTHR31917">
    <property type="entry name" value="AGENET DOMAIN-CONTAINING PROTEIN-RELATED"/>
    <property type="match status" value="1"/>
</dbReference>
<protein>
    <recommendedName>
        <fullName evidence="3">Agenet domain-containing protein</fullName>
    </recommendedName>
</protein>
<dbReference type="Proteomes" id="UP001168877">
    <property type="component" value="Unassembled WGS sequence"/>
</dbReference>
<keyword evidence="1" id="KW-0813">Transport</keyword>
<dbReference type="SMART" id="SM00743">
    <property type="entry name" value="Agenet"/>
    <property type="match status" value="1"/>
</dbReference>
<dbReference type="InterPro" id="IPR007930">
    <property type="entry name" value="DUF724"/>
</dbReference>
<reference evidence="4" key="1">
    <citation type="journal article" date="2022" name="Plant J.">
        <title>Strategies of tolerance reflected in two North American maple genomes.</title>
        <authorList>
            <person name="McEvoy S.L."/>
            <person name="Sezen U.U."/>
            <person name="Trouern-Trend A."/>
            <person name="McMahon S.M."/>
            <person name="Schaberg P.G."/>
            <person name="Yang J."/>
            <person name="Wegrzyn J.L."/>
            <person name="Swenson N.G."/>
        </authorList>
    </citation>
    <scope>NUCLEOTIDE SEQUENCE</scope>
    <source>
        <strain evidence="4">NS2018</strain>
    </source>
</reference>
<evidence type="ECO:0000259" key="3">
    <source>
        <dbReference type="SMART" id="SM00743"/>
    </source>
</evidence>
<evidence type="ECO:0000313" key="5">
    <source>
        <dbReference type="Proteomes" id="UP001168877"/>
    </source>
</evidence>
<reference evidence="4" key="2">
    <citation type="submission" date="2023-06" db="EMBL/GenBank/DDBJ databases">
        <authorList>
            <person name="Swenson N.G."/>
            <person name="Wegrzyn J.L."/>
            <person name="Mcevoy S.L."/>
        </authorList>
    </citation>
    <scope>NUCLEOTIDE SEQUENCE</scope>
    <source>
        <strain evidence="4">NS2018</strain>
        <tissue evidence="4">Leaf</tissue>
    </source>
</reference>
<dbReference type="AlphaFoldDB" id="A0AA39SAX6"/>
<sequence length="293" mass="33448">MEYLNLLSEDGMKPLRERVSFGLIRPLPPYEMLNDQKFQVNDVVDGYYNDGWWVGVVCNVWEDSKAYTVVFDDPPDLIKFRSSLVRVHLDWVDGKWVQPPKRAIKSSSCLQFSLLLFLSIIGESTGSNVEDIEMAIVPRNMVYADEHLSICPPIIGVDSNICDRTVNQSSEGEGRLYDIVVQYTREATIENMPYENQSFRLFESGSSSIWSFIHSMEVFRLMPKKTTLWSNECNEIFREGLAIAQWITFAKVAEQTSELQVDDSRSTFDSIIECISELESHGFDVKSCAKSSS</sequence>
<organism evidence="4 5">
    <name type="scientific">Acer saccharum</name>
    <name type="common">Sugar maple</name>
    <dbReference type="NCBI Taxonomy" id="4024"/>
    <lineage>
        <taxon>Eukaryota</taxon>
        <taxon>Viridiplantae</taxon>
        <taxon>Streptophyta</taxon>
        <taxon>Embryophyta</taxon>
        <taxon>Tracheophyta</taxon>
        <taxon>Spermatophyta</taxon>
        <taxon>Magnoliopsida</taxon>
        <taxon>eudicotyledons</taxon>
        <taxon>Gunneridae</taxon>
        <taxon>Pentapetalae</taxon>
        <taxon>rosids</taxon>
        <taxon>malvids</taxon>
        <taxon>Sapindales</taxon>
        <taxon>Sapindaceae</taxon>
        <taxon>Hippocastanoideae</taxon>
        <taxon>Acereae</taxon>
        <taxon>Acer</taxon>
    </lineage>
</organism>
<feature type="domain" description="Agenet" evidence="3">
    <location>
        <begin position="36"/>
        <end position="93"/>
    </location>
</feature>
<keyword evidence="5" id="KW-1185">Reference proteome</keyword>
<proteinExistence type="predicted"/>
<dbReference type="CDD" id="cd20406">
    <property type="entry name" value="Tudor_Agenet_AtDUF_rpt2_4"/>
    <property type="match status" value="1"/>
</dbReference>
<accession>A0AA39SAX6</accession>
<dbReference type="PANTHER" id="PTHR31917:SF153">
    <property type="entry name" value="DUF724 DOMAIN-CONTAINING PROTEIN 3-RELATED"/>
    <property type="match status" value="1"/>
</dbReference>
<evidence type="ECO:0000313" key="4">
    <source>
        <dbReference type="EMBL" id="KAK0589431.1"/>
    </source>
</evidence>
<name>A0AA39SAX6_ACESA</name>
<dbReference type="InterPro" id="IPR014002">
    <property type="entry name" value="Agenet_dom_plant"/>
</dbReference>
<gene>
    <name evidence="4" type="ORF">LWI29_014204</name>
</gene>